<keyword evidence="1" id="KW-0732">Signal</keyword>
<dbReference type="AlphaFoldDB" id="A0AAJ2BUV1"/>
<comment type="caution">
    <text evidence="2">The sequence shown here is derived from an EMBL/GenBank/DDBJ whole genome shotgun (WGS) entry which is preliminary data.</text>
</comment>
<proteinExistence type="predicted"/>
<evidence type="ECO:0000256" key="1">
    <source>
        <dbReference type="SAM" id="SignalP"/>
    </source>
</evidence>
<evidence type="ECO:0008006" key="4">
    <source>
        <dbReference type="Google" id="ProtNLM"/>
    </source>
</evidence>
<evidence type="ECO:0000313" key="2">
    <source>
        <dbReference type="EMBL" id="MDR6233348.1"/>
    </source>
</evidence>
<dbReference type="Proteomes" id="UP001268036">
    <property type="component" value="Unassembled WGS sequence"/>
</dbReference>
<dbReference type="RefSeq" id="WP_309756147.1">
    <property type="nucleotide sequence ID" value="NZ_JAVJAF010000001.1"/>
</dbReference>
<dbReference type="EMBL" id="JAVJAF010000001">
    <property type="protein sequence ID" value="MDR6233348.1"/>
    <property type="molecule type" value="Genomic_DNA"/>
</dbReference>
<gene>
    <name evidence="2" type="ORF">QE440_001089</name>
</gene>
<accession>A0AAJ2BUV1</accession>
<feature type="signal peptide" evidence="1">
    <location>
        <begin position="1"/>
        <end position="20"/>
    </location>
</feature>
<protein>
    <recommendedName>
        <fullName evidence="4">Lipoprotein</fullName>
    </recommendedName>
</protein>
<name>A0AAJ2BUV1_9PSED</name>
<reference evidence="2" key="1">
    <citation type="submission" date="2023-08" db="EMBL/GenBank/DDBJ databases">
        <title>Functional and genomic diversity of the sorghum phyllosphere microbiome.</title>
        <authorList>
            <person name="Shade A."/>
        </authorList>
    </citation>
    <scope>NUCLEOTIDE SEQUENCE</scope>
    <source>
        <strain evidence="2">SORGH_AS_0201</strain>
    </source>
</reference>
<evidence type="ECO:0000313" key="3">
    <source>
        <dbReference type="Proteomes" id="UP001268036"/>
    </source>
</evidence>
<organism evidence="2 3">
    <name type="scientific">Pseudomonas oryzihabitans</name>
    <dbReference type="NCBI Taxonomy" id="47885"/>
    <lineage>
        <taxon>Bacteria</taxon>
        <taxon>Pseudomonadati</taxon>
        <taxon>Pseudomonadota</taxon>
        <taxon>Gammaproteobacteria</taxon>
        <taxon>Pseudomonadales</taxon>
        <taxon>Pseudomonadaceae</taxon>
        <taxon>Pseudomonas</taxon>
    </lineage>
</organism>
<sequence length="130" mass="14002">MHPLSTLSLAFVLMLTAACASGPRPGHEPPPPNAVTLDDAGIRAALVGKTLQTFSQRGEAVTQTFNADGTSAFTMGSERLVEHWRVADGQICIDSPRYPRECDVVKQAPEGLWFLDGKTGALQNHYQVVP</sequence>
<feature type="chain" id="PRO_5042568805" description="Lipoprotein" evidence="1">
    <location>
        <begin position="21"/>
        <end position="130"/>
    </location>
</feature>